<evidence type="ECO:0000313" key="6">
    <source>
        <dbReference type="EnsemblMetazoa" id="XP_011665124"/>
    </source>
</evidence>
<keyword evidence="7" id="KW-1185">Reference proteome</keyword>
<feature type="domain" description="HIT-type" evidence="5">
    <location>
        <begin position="151"/>
        <end position="183"/>
    </location>
</feature>
<evidence type="ECO:0000313" key="7">
    <source>
        <dbReference type="Proteomes" id="UP000007110"/>
    </source>
</evidence>
<keyword evidence="1" id="KW-0479">Metal-binding</keyword>
<proteinExistence type="predicted"/>
<dbReference type="RefSeq" id="XP_030838327.1">
    <property type="nucleotide sequence ID" value="XM_030982467.1"/>
</dbReference>
<evidence type="ECO:0000256" key="1">
    <source>
        <dbReference type="ARBA" id="ARBA00022723"/>
    </source>
</evidence>
<name>A0A7M7HGM6_STRPU</name>
<keyword evidence="3" id="KW-0862">Zinc</keyword>
<dbReference type="GO" id="GO:0006338">
    <property type="term" value="P:chromatin remodeling"/>
    <property type="evidence" value="ECO:0007669"/>
    <property type="project" value="InterPro"/>
</dbReference>
<dbReference type="GeneID" id="764645"/>
<sequence length="188" mass="21988">MVTCPLSTSYTHCVDLDRVVCGWYWCEIMKMPAKEQTRESGRQKELAQRRVLDSFTRAKRLRRQLEALEQDNFQEDPHANLVLLKKKLPQFDSNEDTPTTKKRKKRGDHFKQRFRKTFHMLVEEEQLSMNEPPNYLTCCMPHSPAPQRKFCAVCGFPSNYTCVACGARYCCTKCLGTHLDTRCLKWTA</sequence>
<dbReference type="FunCoup" id="A0A7M7HGM6">
    <property type="interactions" value="1028"/>
</dbReference>
<evidence type="ECO:0000256" key="4">
    <source>
        <dbReference type="PROSITE-ProRule" id="PRU00453"/>
    </source>
</evidence>
<dbReference type="EnsemblMetazoa" id="XM_030982467">
    <property type="protein sequence ID" value="XP_030838327"/>
    <property type="gene ID" value="LOC115918546"/>
</dbReference>
<evidence type="ECO:0000256" key="2">
    <source>
        <dbReference type="ARBA" id="ARBA00022771"/>
    </source>
</evidence>
<dbReference type="KEGG" id="spu:764645"/>
<dbReference type="EnsemblMetazoa" id="XM_011666822">
    <property type="protein sequence ID" value="XP_011665124"/>
    <property type="gene ID" value="LOC764645"/>
</dbReference>
<dbReference type="Proteomes" id="UP000007110">
    <property type="component" value="Unassembled WGS sequence"/>
</dbReference>
<dbReference type="OMA" id="CIPCGAR"/>
<dbReference type="PROSITE" id="PS51083">
    <property type="entry name" value="ZF_HIT"/>
    <property type="match status" value="1"/>
</dbReference>
<dbReference type="OrthoDB" id="74807at2759"/>
<reference evidence="6" key="2">
    <citation type="submission" date="2021-01" db="UniProtKB">
        <authorList>
            <consortium name="EnsemblMetazoa"/>
        </authorList>
    </citation>
    <scope>IDENTIFICATION</scope>
</reference>
<reference evidence="7" key="1">
    <citation type="submission" date="2015-02" db="EMBL/GenBank/DDBJ databases">
        <title>Genome sequencing for Strongylocentrotus purpuratus.</title>
        <authorList>
            <person name="Murali S."/>
            <person name="Liu Y."/>
            <person name="Vee V."/>
            <person name="English A."/>
            <person name="Wang M."/>
            <person name="Skinner E."/>
            <person name="Han Y."/>
            <person name="Muzny D.M."/>
            <person name="Worley K.C."/>
            <person name="Gibbs R.A."/>
        </authorList>
    </citation>
    <scope>NUCLEOTIDE SEQUENCE</scope>
</reference>
<dbReference type="PANTHER" id="PTHR13093">
    <property type="entry name" value="ZINC FINGER HIT DOMAIN CONTAINING PROTEIN 1"/>
    <property type="match status" value="1"/>
</dbReference>
<dbReference type="GO" id="GO:0000812">
    <property type="term" value="C:Swr1 complex"/>
    <property type="evidence" value="ECO:0000318"/>
    <property type="project" value="GO_Central"/>
</dbReference>
<accession>A0A7M7HGM6</accession>
<dbReference type="InParanoid" id="A0A7M7HGM6"/>
<dbReference type="CDD" id="cd21437">
    <property type="entry name" value="zf-HIT_ZNHIT1_like"/>
    <property type="match status" value="1"/>
</dbReference>
<organism evidence="6 7">
    <name type="scientific">Strongylocentrotus purpuratus</name>
    <name type="common">Purple sea urchin</name>
    <dbReference type="NCBI Taxonomy" id="7668"/>
    <lineage>
        <taxon>Eukaryota</taxon>
        <taxon>Metazoa</taxon>
        <taxon>Echinodermata</taxon>
        <taxon>Eleutherozoa</taxon>
        <taxon>Echinozoa</taxon>
        <taxon>Echinoidea</taxon>
        <taxon>Euechinoidea</taxon>
        <taxon>Echinacea</taxon>
        <taxon>Camarodonta</taxon>
        <taxon>Echinidea</taxon>
        <taxon>Strongylocentrotidae</taxon>
        <taxon>Strongylocentrotus</taxon>
    </lineage>
</organism>
<dbReference type="InterPro" id="IPR007529">
    <property type="entry name" value="Znf_HIT"/>
</dbReference>
<dbReference type="GeneID" id="115918546"/>
<dbReference type="GO" id="GO:0031491">
    <property type="term" value="F:nucleosome binding"/>
    <property type="evidence" value="ECO:0000318"/>
    <property type="project" value="GO_Central"/>
</dbReference>
<dbReference type="GO" id="GO:0008270">
    <property type="term" value="F:zinc ion binding"/>
    <property type="evidence" value="ECO:0007669"/>
    <property type="project" value="UniProtKB-UniRule"/>
</dbReference>
<keyword evidence="2 4" id="KW-0863">Zinc-finger</keyword>
<evidence type="ECO:0000259" key="5">
    <source>
        <dbReference type="PROSITE" id="PS51083"/>
    </source>
</evidence>
<dbReference type="Pfam" id="PF04438">
    <property type="entry name" value="zf-HIT"/>
    <property type="match status" value="1"/>
</dbReference>
<protein>
    <recommendedName>
        <fullName evidence="5">HIT-type domain-containing protein</fullName>
    </recommendedName>
</protein>
<evidence type="ECO:0000256" key="3">
    <source>
        <dbReference type="ARBA" id="ARBA00022833"/>
    </source>
</evidence>
<dbReference type="InterPro" id="IPR039723">
    <property type="entry name" value="Vps71/ZNHIT1"/>
</dbReference>
<dbReference type="RefSeq" id="XP_011665124.1">
    <property type="nucleotide sequence ID" value="XM_011666822.2"/>
</dbReference>
<dbReference type="AlphaFoldDB" id="A0A7M7HGM6"/>
<dbReference type="KEGG" id="spu:115918546"/>